<keyword evidence="1" id="KW-0812">Transmembrane</keyword>
<reference evidence="2 3" key="1">
    <citation type="submission" date="2022-03" db="EMBL/GenBank/DDBJ databases">
        <authorList>
            <person name="Brunel B."/>
        </authorList>
    </citation>
    <scope>NUCLEOTIDE SEQUENCE [LARGE SCALE GENOMIC DNA]</scope>
    <source>
        <strain evidence="2">STM5069sample</strain>
    </source>
</reference>
<organism evidence="2 3">
    <name type="scientific">Mesorhizobium escarrei</name>
    <dbReference type="NCBI Taxonomy" id="666018"/>
    <lineage>
        <taxon>Bacteria</taxon>
        <taxon>Pseudomonadati</taxon>
        <taxon>Pseudomonadota</taxon>
        <taxon>Alphaproteobacteria</taxon>
        <taxon>Hyphomicrobiales</taxon>
        <taxon>Phyllobacteriaceae</taxon>
        <taxon>Mesorhizobium</taxon>
    </lineage>
</organism>
<evidence type="ECO:0000313" key="2">
    <source>
        <dbReference type="EMBL" id="CAH2408876.1"/>
    </source>
</evidence>
<evidence type="ECO:0000256" key="1">
    <source>
        <dbReference type="SAM" id="Phobius"/>
    </source>
</evidence>
<evidence type="ECO:0000313" key="3">
    <source>
        <dbReference type="Proteomes" id="UP001153050"/>
    </source>
</evidence>
<dbReference type="Proteomes" id="UP001153050">
    <property type="component" value="Unassembled WGS sequence"/>
</dbReference>
<sequence>MLPLVLTGILHLGSRLARGPLAEWFWADTRQQLPGLSLALMALLLALAANVGVSTMVGSFRLTFSGWLDQRLASEALRNRAH</sequence>
<keyword evidence="1" id="KW-1133">Transmembrane helix</keyword>
<evidence type="ECO:0008006" key="4">
    <source>
        <dbReference type="Google" id="ProtNLM"/>
    </source>
</evidence>
<proteinExistence type="predicted"/>
<protein>
    <recommendedName>
        <fullName evidence="4">ABC transmembrane type-1 domain-containing protein</fullName>
    </recommendedName>
</protein>
<accession>A0ABM9EHP2</accession>
<dbReference type="EMBL" id="CAKXZT010000173">
    <property type="protein sequence ID" value="CAH2408876.1"/>
    <property type="molecule type" value="Genomic_DNA"/>
</dbReference>
<feature type="transmembrane region" description="Helical" evidence="1">
    <location>
        <begin position="33"/>
        <end position="53"/>
    </location>
</feature>
<keyword evidence="3" id="KW-1185">Reference proteome</keyword>
<name>A0ABM9EHP2_9HYPH</name>
<comment type="caution">
    <text evidence="2">The sequence shown here is derived from an EMBL/GenBank/DDBJ whole genome shotgun (WGS) entry which is preliminary data.</text>
</comment>
<gene>
    <name evidence="2" type="ORF">MES5069_740029</name>
</gene>
<keyword evidence="1" id="KW-0472">Membrane</keyword>